<organism evidence="3 4">
    <name type="scientific">Mya arenaria</name>
    <name type="common">Soft-shell clam</name>
    <dbReference type="NCBI Taxonomy" id="6604"/>
    <lineage>
        <taxon>Eukaryota</taxon>
        <taxon>Metazoa</taxon>
        <taxon>Spiralia</taxon>
        <taxon>Lophotrochozoa</taxon>
        <taxon>Mollusca</taxon>
        <taxon>Bivalvia</taxon>
        <taxon>Autobranchia</taxon>
        <taxon>Heteroconchia</taxon>
        <taxon>Euheterodonta</taxon>
        <taxon>Imparidentia</taxon>
        <taxon>Neoheterodontei</taxon>
        <taxon>Myida</taxon>
        <taxon>Myoidea</taxon>
        <taxon>Myidae</taxon>
        <taxon>Mya</taxon>
    </lineage>
</organism>
<evidence type="ECO:0000256" key="1">
    <source>
        <dbReference type="SAM" id="MobiDB-lite"/>
    </source>
</evidence>
<evidence type="ECO:0000313" key="3">
    <source>
        <dbReference type="EMBL" id="WAR05461.1"/>
    </source>
</evidence>
<keyword evidence="2" id="KW-0812">Transmembrane</keyword>
<reference evidence="3" key="1">
    <citation type="submission" date="2022-11" db="EMBL/GenBank/DDBJ databases">
        <title>Centuries of genome instability and evolution in soft-shell clam transmissible cancer (bioRxiv).</title>
        <authorList>
            <person name="Hart S.F.M."/>
            <person name="Yonemitsu M.A."/>
            <person name="Giersch R.M."/>
            <person name="Beal B.F."/>
            <person name="Arriagada G."/>
            <person name="Davis B.W."/>
            <person name="Ostrander E.A."/>
            <person name="Goff S.P."/>
            <person name="Metzger M.J."/>
        </authorList>
    </citation>
    <scope>NUCLEOTIDE SEQUENCE</scope>
    <source>
        <strain evidence="3">MELC-2E11</strain>
        <tissue evidence="3">Siphon/mantle</tissue>
    </source>
</reference>
<gene>
    <name evidence="3" type="ORF">MAR_020830</name>
</gene>
<sequence>FPINTTVISGTIGGVCALIILGAAGILLRRNISNGCCHRADEKSDETSRNPDAPVDTVPSARDSEIYTKIEETSDRQANCSRTGESSFTVQTTETSQYEELRARESNTYTELDSPMYENICK</sequence>
<dbReference type="EMBL" id="CP111016">
    <property type="protein sequence ID" value="WAR05461.1"/>
    <property type="molecule type" value="Genomic_DNA"/>
</dbReference>
<feature type="compositionally biased region" description="Basic and acidic residues" evidence="1">
    <location>
        <begin position="62"/>
        <end position="75"/>
    </location>
</feature>
<keyword evidence="4" id="KW-1185">Reference proteome</keyword>
<evidence type="ECO:0000313" key="4">
    <source>
        <dbReference type="Proteomes" id="UP001164746"/>
    </source>
</evidence>
<feature type="compositionally biased region" description="Polar residues" evidence="1">
    <location>
        <begin position="76"/>
        <end position="98"/>
    </location>
</feature>
<keyword evidence="2" id="KW-1133">Transmembrane helix</keyword>
<accession>A0ABY7EA09</accession>
<evidence type="ECO:0000256" key="2">
    <source>
        <dbReference type="SAM" id="Phobius"/>
    </source>
</evidence>
<proteinExistence type="predicted"/>
<feature type="transmembrane region" description="Helical" evidence="2">
    <location>
        <begin position="6"/>
        <end position="28"/>
    </location>
</feature>
<feature type="region of interest" description="Disordered" evidence="1">
    <location>
        <begin position="39"/>
        <end position="99"/>
    </location>
</feature>
<name>A0ABY7EA09_MYAAR</name>
<keyword evidence="2" id="KW-0472">Membrane</keyword>
<feature type="non-terminal residue" evidence="3">
    <location>
        <position position="122"/>
    </location>
</feature>
<feature type="compositionally biased region" description="Basic and acidic residues" evidence="1">
    <location>
        <begin position="39"/>
        <end position="49"/>
    </location>
</feature>
<protein>
    <submittedName>
        <fullName evidence="3">Uncharacterized protein</fullName>
    </submittedName>
</protein>
<dbReference type="Proteomes" id="UP001164746">
    <property type="component" value="Chromosome 5"/>
</dbReference>